<evidence type="ECO:0000256" key="3">
    <source>
        <dbReference type="ARBA" id="ARBA00022514"/>
    </source>
</evidence>
<dbReference type="GO" id="GO:0005164">
    <property type="term" value="F:tumor necrosis factor receptor binding"/>
    <property type="evidence" value="ECO:0007669"/>
    <property type="project" value="InterPro"/>
</dbReference>
<evidence type="ECO:0000256" key="8">
    <source>
        <dbReference type="SAM" id="Phobius"/>
    </source>
</evidence>
<dbReference type="InterPro" id="IPR051748">
    <property type="entry name" value="TNF_Ligand_Superfamily"/>
</dbReference>
<dbReference type="SMART" id="SM00207">
    <property type="entry name" value="TNF"/>
    <property type="match status" value="2"/>
</dbReference>
<dbReference type="InterPro" id="IPR006052">
    <property type="entry name" value="TNF_dom"/>
</dbReference>
<dbReference type="Pfam" id="PF00229">
    <property type="entry name" value="TNF"/>
    <property type="match status" value="2"/>
</dbReference>
<dbReference type="GeneID" id="113052864"/>
<evidence type="ECO:0000259" key="9">
    <source>
        <dbReference type="PROSITE" id="PS50049"/>
    </source>
</evidence>
<keyword evidence="4" id="KW-0964">Secreted</keyword>
<evidence type="ECO:0000313" key="11">
    <source>
        <dbReference type="RefSeq" id="XP_026073084.1"/>
    </source>
</evidence>
<keyword evidence="8" id="KW-0472">Membrane</keyword>
<accession>A0A6P6KLA9</accession>
<evidence type="ECO:0000256" key="5">
    <source>
        <dbReference type="ARBA" id="ARBA00023157"/>
    </source>
</evidence>
<dbReference type="SUPFAM" id="SSF49842">
    <property type="entry name" value="TNF-like"/>
    <property type="match status" value="2"/>
</dbReference>
<dbReference type="GO" id="GO:0005615">
    <property type="term" value="C:extracellular space"/>
    <property type="evidence" value="ECO:0007669"/>
    <property type="project" value="UniProtKB-KW"/>
</dbReference>
<evidence type="ECO:0000256" key="4">
    <source>
        <dbReference type="ARBA" id="ARBA00022525"/>
    </source>
</evidence>
<dbReference type="OrthoDB" id="5947373at2759"/>
<dbReference type="RefSeq" id="XP_026073084.1">
    <property type="nucleotide sequence ID" value="XM_026217299.1"/>
</dbReference>
<dbReference type="GO" id="GO:0006955">
    <property type="term" value="P:immune response"/>
    <property type="evidence" value="ECO:0007669"/>
    <property type="project" value="InterPro"/>
</dbReference>
<evidence type="ECO:0000256" key="2">
    <source>
        <dbReference type="ARBA" id="ARBA00008670"/>
    </source>
</evidence>
<comment type="similarity">
    <text evidence="2">Belongs to the tumor necrosis factor family.</text>
</comment>
<dbReference type="GO" id="GO:0005125">
    <property type="term" value="F:cytokine activity"/>
    <property type="evidence" value="ECO:0007669"/>
    <property type="project" value="UniProtKB-KW"/>
</dbReference>
<gene>
    <name evidence="11" type="primary">LOC113052864</name>
</gene>
<dbReference type="PANTHER" id="PTHR15151:SF24">
    <property type="entry name" value="A PROLIFERATION-INDUCING LIGAND-LIKE PROTEIN-RELATED"/>
    <property type="match status" value="1"/>
</dbReference>
<dbReference type="PROSITE" id="PS50049">
    <property type="entry name" value="THD_2"/>
    <property type="match status" value="2"/>
</dbReference>
<feature type="domain" description="THD" evidence="9">
    <location>
        <begin position="123"/>
        <end position="271"/>
    </location>
</feature>
<dbReference type="Proteomes" id="UP000515129">
    <property type="component" value="Chromosome 34"/>
</dbReference>
<dbReference type="Gene3D" id="2.60.120.40">
    <property type="match status" value="2"/>
</dbReference>
<name>A0A6P6KLA9_CARAU</name>
<keyword evidence="6" id="KW-0325">Glycoprotein</keyword>
<protein>
    <submittedName>
        <fullName evidence="11">Uncharacterized protein LOC113052864</fullName>
    </submittedName>
</protein>
<evidence type="ECO:0000256" key="7">
    <source>
        <dbReference type="SAM" id="MobiDB-lite"/>
    </source>
</evidence>
<evidence type="ECO:0000313" key="10">
    <source>
        <dbReference type="Proteomes" id="UP000515129"/>
    </source>
</evidence>
<evidence type="ECO:0000256" key="1">
    <source>
        <dbReference type="ARBA" id="ARBA00004613"/>
    </source>
</evidence>
<organism evidence="10 11">
    <name type="scientific">Carassius auratus</name>
    <name type="common">Goldfish</name>
    <dbReference type="NCBI Taxonomy" id="7957"/>
    <lineage>
        <taxon>Eukaryota</taxon>
        <taxon>Metazoa</taxon>
        <taxon>Chordata</taxon>
        <taxon>Craniata</taxon>
        <taxon>Vertebrata</taxon>
        <taxon>Euteleostomi</taxon>
        <taxon>Actinopterygii</taxon>
        <taxon>Neopterygii</taxon>
        <taxon>Teleostei</taxon>
        <taxon>Ostariophysi</taxon>
        <taxon>Cypriniformes</taxon>
        <taxon>Cyprinidae</taxon>
        <taxon>Cyprininae</taxon>
        <taxon>Carassius</taxon>
    </lineage>
</organism>
<evidence type="ECO:0000256" key="6">
    <source>
        <dbReference type="ARBA" id="ARBA00023180"/>
    </source>
</evidence>
<feature type="region of interest" description="Disordered" evidence="7">
    <location>
        <begin position="100"/>
        <end position="121"/>
    </location>
</feature>
<reference evidence="11" key="1">
    <citation type="submission" date="2025-08" db="UniProtKB">
        <authorList>
            <consortium name="RefSeq"/>
        </authorList>
    </citation>
    <scope>IDENTIFICATION</scope>
    <source>
        <strain evidence="11">Wakin</strain>
        <tissue evidence="11">Muscle</tissue>
    </source>
</reference>
<sequence length="483" mass="54208">MPAEDVGPGRGERRRLPWLFLVLVIAAVTSSSLSVISLYHVLALQAEVEGLRAEVVRKREEQSGTLDEHMQGAEKQTHQQEEEEHKERIEYLQQTETDDSITDHNVLSKRSVGHTSNKAEPQPCLQMMADNKKTTFQKEFALDLCTAIPWQVGLKRGSALEEDQGTILVKKEGFFFIYSQLSFSQVYYTDSTFAMGHIVIRIKKNVVGDESQHVVLFRCIQSMNRVNHFNTCYTGGVVKLDSGDRLELLIPRTHANISLEGDSTFLGAIKLTVIVVKLIPPAIQLIPVHYIMRKGSLQGKLPVNGISPIFNPSHIPCYCSFILDLQIPAPSQKILEPQPCLQMMADNKKTTFQKEFALDLCTAIPWQVGLKRGSALEEDQGTILVKKEGFFFIYSQVYYTDSTFAMGHIVIRIKKNVVGDESQHVVLFRCIQSMNRVNHFNTCYTGGVVKLDSGDRLELLIPRTHANISLEGDSTFLGAIKLA</sequence>
<comment type="subcellular location">
    <subcellularLocation>
        <location evidence="1">Secreted</location>
    </subcellularLocation>
</comment>
<keyword evidence="8" id="KW-0812">Transmembrane</keyword>
<keyword evidence="5" id="KW-1015">Disulfide bond</keyword>
<feature type="domain" description="THD" evidence="9">
    <location>
        <begin position="339"/>
        <end position="482"/>
    </location>
</feature>
<keyword evidence="3" id="KW-0202">Cytokine</keyword>
<dbReference type="GO" id="GO:0016020">
    <property type="term" value="C:membrane"/>
    <property type="evidence" value="ECO:0007669"/>
    <property type="project" value="InterPro"/>
</dbReference>
<feature type="transmembrane region" description="Helical" evidence="8">
    <location>
        <begin position="18"/>
        <end position="42"/>
    </location>
</feature>
<dbReference type="PANTHER" id="PTHR15151">
    <property type="entry name" value="PROTEIN EIGER"/>
    <property type="match status" value="1"/>
</dbReference>
<dbReference type="KEGG" id="caua:113052864"/>
<dbReference type="AlphaFoldDB" id="A0A6P6KLA9"/>
<proteinExistence type="inferred from homology"/>
<feature type="region of interest" description="Disordered" evidence="7">
    <location>
        <begin position="59"/>
        <end position="88"/>
    </location>
</feature>
<dbReference type="GO" id="GO:0030890">
    <property type="term" value="P:positive regulation of B cell proliferation"/>
    <property type="evidence" value="ECO:0007669"/>
    <property type="project" value="TreeGrafter"/>
</dbReference>
<keyword evidence="8" id="KW-1133">Transmembrane helix</keyword>
<dbReference type="InterPro" id="IPR008983">
    <property type="entry name" value="Tumour_necrosis_fac-like_dom"/>
</dbReference>
<keyword evidence="10" id="KW-1185">Reference proteome</keyword>